<dbReference type="Proteomes" id="UP001595752">
    <property type="component" value="Unassembled WGS sequence"/>
</dbReference>
<evidence type="ECO:0000313" key="2">
    <source>
        <dbReference type="EMBL" id="MFC3886488.1"/>
    </source>
</evidence>
<comment type="caution">
    <text evidence="2">The sequence shown here is derived from an EMBL/GenBank/DDBJ whole genome shotgun (WGS) entry which is preliminary data.</text>
</comment>
<protein>
    <recommendedName>
        <fullName evidence="4">Zinc-ribbon domain-containing protein</fullName>
    </recommendedName>
</protein>
<keyword evidence="1" id="KW-0472">Membrane</keyword>
<keyword evidence="1" id="KW-0812">Transmembrane</keyword>
<gene>
    <name evidence="2" type="ORF">ACFOU2_24545</name>
</gene>
<proteinExistence type="predicted"/>
<organism evidence="2 3">
    <name type="scientific">Bacillus songklensis</name>
    <dbReference type="NCBI Taxonomy" id="1069116"/>
    <lineage>
        <taxon>Bacteria</taxon>
        <taxon>Bacillati</taxon>
        <taxon>Bacillota</taxon>
        <taxon>Bacilli</taxon>
        <taxon>Bacillales</taxon>
        <taxon>Bacillaceae</taxon>
        <taxon>Bacillus</taxon>
    </lineage>
</organism>
<dbReference type="EMBL" id="JBHRZT010000073">
    <property type="protein sequence ID" value="MFC3886488.1"/>
    <property type="molecule type" value="Genomic_DNA"/>
</dbReference>
<evidence type="ECO:0000256" key="1">
    <source>
        <dbReference type="SAM" id="Phobius"/>
    </source>
</evidence>
<feature type="transmembrane region" description="Helical" evidence="1">
    <location>
        <begin position="51"/>
        <end position="73"/>
    </location>
</feature>
<name>A0ABV8B827_9BACI</name>
<sequence>MMVCSKCGAPAEEKSYCRVCGYGIQKSGNEDEARASLKLQAEGKQTLTKEVIWTSLFVFLGTVMAALGCAVFLTK</sequence>
<keyword evidence="3" id="KW-1185">Reference proteome</keyword>
<reference evidence="3" key="1">
    <citation type="journal article" date="2019" name="Int. J. Syst. Evol. Microbiol.">
        <title>The Global Catalogue of Microorganisms (GCM) 10K type strain sequencing project: providing services to taxonomists for standard genome sequencing and annotation.</title>
        <authorList>
            <consortium name="The Broad Institute Genomics Platform"/>
            <consortium name="The Broad Institute Genome Sequencing Center for Infectious Disease"/>
            <person name="Wu L."/>
            <person name="Ma J."/>
        </authorList>
    </citation>
    <scope>NUCLEOTIDE SEQUENCE [LARGE SCALE GENOMIC DNA]</scope>
    <source>
        <strain evidence="3">CCUG 61889</strain>
    </source>
</reference>
<evidence type="ECO:0008006" key="4">
    <source>
        <dbReference type="Google" id="ProtNLM"/>
    </source>
</evidence>
<evidence type="ECO:0000313" key="3">
    <source>
        <dbReference type="Proteomes" id="UP001595752"/>
    </source>
</evidence>
<dbReference type="RefSeq" id="WP_377918908.1">
    <property type="nucleotide sequence ID" value="NZ_JBHRZT010000073.1"/>
</dbReference>
<accession>A0ABV8B827</accession>
<keyword evidence="1" id="KW-1133">Transmembrane helix</keyword>